<reference evidence="2" key="1">
    <citation type="journal article" date="2014" name="Int. J. Syst. Evol. Microbiol.">
        <title>Complete genome sequence of Corynebacterium casei LMG S-19264T (=DSM 44701T), isolated from a smear-ripened cheese.</title>
        <authorList>
            <consortium name="US DOE Joint Genome Institute (JGI-PGF)"/>
            <person name="Walter F."/>
            <person name="Albersmeier A."/>
            <person name="Kalinowski J."/>
            <person name="Ruckert C."/>
        </authorList>
    </citation>
    <scope>NUCLEOTIDE SEQUENCE</scope>
    <source>
        <strain evidence="2">CGMCC 1.6293</strain>
    </source>
</reference>
<dbReference type="EMBL" id="BMLF01000002">
    <property type="protein sequence ID" value="GGM03288.1"/>
    <property type="molecule type" value="Genomic_DNA"/>
</dbReference>
<reference evidence="2" key="2">
    <citation type="submission" date="2020-09" db="EMBL/GenBank/DDBJ databases">
        <authorList>
            <person name="Sun Q."/>
            <person name="Zhou Y."/>
        </authorList>
    </citation>
    <scope>NUCLEOTIDE SEQUENCE</scope>
    <source>
        <strain evidence="2">CGMCC 1.6293</strain>
    </source>
</reference>
<dbReference type="AlphaFoldDB" id="A0A917WFS6"/>
<dbReference type="Gene3D" id="2.40.33.20">
    <property type="entry name" value="PK beta-barrel domain-like"/>
    <property type="match status" value="1"/>
</dbReference>
<organism evidence="2 3">
    <name type="scientific">Pseudooceanicola nanhaiensis</name>
    <dbReference type="NCBI Taxonomy" id="375761"/>
    <lineage>
        <taxon>Bacteria</taxon>
        <taxon>Pseudomonadati</taxon>
        <taxon>Pseudomonadota</taxon>
        <taxon>Alphaproteobacteria</taxon>
        <taxon>Rhodobacterales</taxon>
        <taxon>Paracoccaceae</taxon>
        <taxon>Pseudooceanicola</taxon>
    </lineage>
</organism>
<dbReference type="PROSITE" id="PS51340">
    <property type="entry name" value="MOSC"/>
    <property type="match status" value="1"/>
</dbReference>
<dbReference type="InterPro" id="IPR005302">
    <property type="entry name" value="MoCF_Sase_C"/>
</dbReference>
<protein>
    <recommendedName>
        <fullName evidence="1">MOSC domain-containing protein</fullName>
    </recommendedName>
</protein>
<gene>
    <name evidence="2" type="ORF">GCM10011534_26380</name>
</gene>
<keyword evidence="3" id="KW-1185">Reference proteome</keyword>
<dbReference type="InterPro" id="IPR052716">
    <property type="entry name" value="MOSC_domain"/>
</dbReference>
<dbReference type="InterPro" id="IPR011037">
    <property type="entry name" value="Pyrv_Knase-like_insert_dom_sf"/>
</dbReference>
<dbReference type="PANTHER" id="PTHR36930:SF1">
    <property type="entry name" value="MOSC DOMAIN-CONTAINING PROTEIN"/>
    <property type="match status" value="1"/>
</dbReference>
<evidence type="ECO:0000313" key="2">
    <source>
        <dbReference type="EMBL" id="GGM03288.1"/>
    </source>
</evidence>
<dbReference type="GO" id="GO:0030151">
    <property type="term" value="F:molybdenum ion binding"/>
    <property type="evidence" value="ECO:0007669"/>
    <property type="project" value="InterPro"/>
</dbReference>
<evidence type="ECO:0000259" key="1">
    <source>
        <dbReference type="PROSITE" id="PS51340"/>
    </source>
</evidence>
<dbReference type="Pfam" id="PF03473">
    <property type="entry name" value="MOSC"/>
    <property type="match status" value="1"/>
</dbReference>
<comment type="caution">
    <text evidence="2">The sequence shown here is derived from an EMBL/GenBank/DDBJ whole genome shotgun (WGS) entry which is preliminary data.</text>
</comment>
<feature type="domain" description="MOSC" evidence="1">
    <location>
        <begin position="5"/>
        <end position="183"/>
    </location>
</feature>
<evidence type="ECO:0000313" key="3">
    <source>
        <dbReference type="Proteomes" id="UP000649829"/>
    </source>
</evidence>
<accession>A0A917WFS6</accession>
<dbReference type="Proteomes" id="UP000649829">
    <property type="component" value="Unassembled WGS sequence"/>
</dbReference>
<dbReference type="GO" id="GO:0003824">
    <property type="term" value="F:catalytic activity"/>
    <property type="evidence" value="ECO:0007669"/>
    <property type="project" value="InterPro"/>
</dbReference>
<dbReference type="RefSeq" id="WP_028287516.1">
    <property type="nucleotide sequence ID" value="NZ_BMLF01000002.1"/>
</dbReference>
<dbReference type="SUPFAM" id="SSF50800">
    <property type="entry name" value="PK beta-barrel domain-like"/>
    <property type="match status" value="1"/>
</dbReference>
<dbReference type="GO" id="GO:0030170">
    <property type="term" value="F:pyridoxal phosphate binding"/>
    <property type="evidence" value="ECO:0007669"/>
    <property type="project" value="InterPro"/>
</dbReference>
<dbReference type="PANTHER" id="PTHR36930">
    <property type="entry name" value="METAL-SULFUR CLUSTER BIOSYNTHESIS PROTEINS YUAD-RELATED"/>
    <property type="match status" value="1"/>
</dbReference>
<proteinExistence type="predicted"/>
<name>A0A917WFS6_9RHOB</name>
<sequence length="200" mass="21840">MAALKKTRYEAEITWLGIVGDREAALASDAAEALELSFAGPKGEDHGGETRPSCSRVLGLYPRNTPIRNTRQLAVVSEEELQAIAEEMGLDALDPAWLGSTIVLRGLPDFSHVPPGARLQGPDGCTITVDMNNRPCNLPARVIEDQRPGFGKAFKRAAEGRRGVTAWVEREGRLRVGERLKLFIPDQRPWSELEAARAAS</sequence>